<reference evidence="4 5" key="1">
    <citation type="journal article" date="2018" name="Nat. Ecol. Evol.">
        <title>Pezizomycetes genomes reveal the molecular basis of ectomycorrhizal truffle lifestyle.</title>
        <authorList>
            <person name="Murat C."/>
            <person name="Payen T."/>
            <person name="Noel B."/>
            <person name="Kuo A."/>
            <person name="Morin E."/>
            <person name="Chen J."/>
            <person name="Kohler A."/>
            <person name="Krizsan K."/>
            <person name="Balestrini R."/>
            <person name="Da Silva C."/>
            <person name="Montanini B."/>
            <person name="Hainaut M."/>
            <person name="Levati E."/>
            <person name="Barry K.W."/>
            <person name="Belfiori B."/>
            <person name="Cichocki N."/>
            <person name="Clum A."/>
            <person name="Dockter R.B."/>
            <person name="Fauchery L."/>
            <person name="Guy J."/>
            <person name="Iotti M."/>
            <person name="Le Tacon F."/>
            <person name="Lindquist E.A."/>
            <person name="Lipzen A."/>
            <person name="Malagnac F."/>
            <person name="Mello A."/>
            <person name="Molinier V."/>
            <person name="Miyauchi S."/>
            <person name="Poulain J."/>
            <person name="Riccioni C."/>
            <person name="Rubini A."/>
            <person name="Sitrit Y."/>
            <person name="Splivallo R."/>
            <person name="Traeger S."/>
            <person name="Wang M."/>
            <person name="Zifcakova L."/>
            <person name="Wipf D."/>
            <person name="Zambonelli A."/>
            <person name="Paolocci F."/>
            <person name="Nowrousian M."/>
            <person name="Ottonello S."/>
            <person name="Baldrian P."/>
            <person name="Spatafora J.W."/>
            <person name="Henrissat B."/>
            <person name="Nagy L.G."/>
            <person name="Aury J.M."/>
            <person name="Wincker P."/>
            <person name="Grigoriev I.V."/>
            <person name="Bonfante P."/>
            <person name="Martin F.M."/>
        </authorList>
    </citation>
    <scope>NUCLEOTIDE SEQUENCE [LARGE SCALE GENOMIC DNA]</scope>
    <source>
        <strain evidence="4 5">CCBAS932</strain>
    </source>
</reference>
<accession>A0A3N4KDG1</accession>
<evidence type="ECO:0000256" key="3">
    <source>
        <dbReference type="SAM" id="SignalP"/>
    </source>
</evidence>
<dbReference type="InterPro" id="IPR021109">
    <property type="entry name" value="Peptidase_aspartic_dom_sf"/>
</dbReference>
<dbReference type="Gene3D" id="2.40.70.10">
    <property type="entry name" value="Acid Proteases"/>
    <property type="match status" value="1"/>
</dbReference>
<keyword evidence="2" id="KW-0472">Membrane</keyword>
<feature type="transmembrane region" description="Helical" evidence="2">
    <location>
        <begin position="568"/>
        <end position="590"/>
    </location>
</feature>
<evidence type="ECO:0000256" key="1">
    <source>
        <dbReference type="SAM" id="MobiDB-lite"/>
    </source>
</evidence>
<dbReference type="EMBL" id="ML119162">
    <property type="protein sequence ID" value="RPB08520.1"/>
    <property type="molecule type" value="Genomic_DNA"/>
</dbReference>
<feature type="compositionally biased region" description="Low complexity" evidence="1">
    <location>
        <begin position="890"/>
        <end position="905"/>
    </location>
</feature>
<feature type="region of interest" description="Disordered" evidence="1">
    <location>
        <begin position="866"/>
        <end position="907"/>
    </location>
</feature>
<evidence type="ECO:0000313" key="5">
    <source>
        <dbReference type="Proteomes" id="UP000277580"/>
    </source>
</evidence>
<dbReference type="AlphaFoldDB" id="A0A3N4KDG1"/>
<dbReference type="OrthoDB" id="5357409at2759"/>
<organism evidence="4 5">
    <name type="scientific">Morchella conica CCBAS932</name>
    <dbReference type="NCBI Taxonomy" id="1392247"/>
    <lineage>
        <taxon>Eukaryota</taxon>
        <taxon>Fungi</taxon>
        <taxon>Dikarya</taxon>
        <taxon>Ascomycota</taxon>
        <taxon>Pezizomycotina</taxon>
        <taxon>Pezizomycetes</taxon>
        <taxon>Pezizales</taxon>
        <taxon>Morchellaceae</taxon>
        <taxon>Morchella</taxon>
    </lineage>
</organism>
<dbReference type="Proteomes" id="UP000277580">
    <property type="component" value="Unassembled WGS sequence"/>
</dbReference>
<feature type="compositionally biased region" description="Polar residues" evidence="1">
    <location>
        <begin position="866"/>
        <end position="877"/>
    </location>
</feature>
<keyword evidence="2" id="KW-0812">Transmembrane</keyword>
<evidence type="ECO:0008006" key="6">
    <source>
        <dbReference type="Google" id="ProtNLM"/>
    </source>
</evidence>
<feature type="region of interest" description="Disordered" evidence="1">
    <location>
        <begin position="597"/>
        <end position="669"/>
    </location>
</feature>
<dbReference type="PROSITE" id="PS51257">
    <property type="entry name" value="PROKAR_LIPOPROTEIN"/>
    <property type="match status" value="1"/>
</dbReference>
<dbReference type="SUPFAM" id="SSF50630">
    <property type="entry name" value="Acid proteases"/>
    <property type="match status" value="1"/>
</dbReference>
<protein>
    <recommendedName>
        <fullName evidence="6">Acid protease</fullName>
    </recommendedName>
</protein>
<evidence type="ECO:0000256" key="2">
    <source>
        <dbReference type="SAM" id="Phobius"/>
    </source>
</evidence>
<feature type="chain" id="PRO_5017957923" description="Acid protease" evidence="3">
    <location>
        <begin position="27"/>
        <end position="928"/>
    </location>
</feature>
<keyword evidence="3" id="KW-0732">Signal</keyword>
<keyword evidence="2" id="KW-1133">Transmembrane helix</keyword>
<evidence type="ECO:0000313" key="4">
    <source>
        <dbReference type="EMBL" id="RPB08520.1"/>
    </source>
</evidence>
<proteinExistence type="predicted"/>
<gene>
    <name evidence="4" type="ORF">P167DRAFT_608660</name>
</gene>
<dbReference type="InParanoid" id="A0A3N4KDG1"/>
<name>A0A3N4KDG1_9PEZI</name>
<keyword evidence="5" id="KW-1185">Reference proteome</keyword>
<sequence length="928" mass="98736">MNAMTRLWTFQFGLLIIFLSCLEVFGEETASMVVFDLNTNDSSSLPGVITMSFGSPPQDIDLLVSFYTGEASAYIPAGALCSTSSTSSTAGTDWNKILEPSEGDFIQSSNGNGSLAGVQLVEWRASTDTNSKKVNIGLRKGRGDAAVNVTVIERGISNDGEYPWDAAQTFSEQDLEAASDYSLMLWTESPPRRSISGYFSLGLSSNNTITTTTTTSNRGSEDNTQNSECLNYLRSDAGGYYNQTGDADFVVDVLSANGISDTATDFQMQSLAVGSTSLAWSTTSDISTAVFQLKGMPINLVWQSTLGMGTVGLSLLQRARKSSVPEMDVVSLNLGTGGNTGSVVMGGYDDALIDHGQKVVFSRTNSNGTSGFQVVLSDVTYIGPNSEEVVVSNAGTSSAESKVALAYDSPNIQLPAKALEALLPLIGDPVFDENVNGYIYLGSDSLRTDYSLKFTLKNGSSSSTIVVPASSLVGTDTSSNNPLTSRVESGQTYLRLSASSDEHPAYLGRVFLQHVYLVNGPPTINKFLISAIPSPFPSAKSLVPASRTSIKMFNTTPGTSDKPAVGPMVGGILGGLAVIIGGIALWMWFLRRRRDRALSSGGPEDGNKPTVRFAEGDRKPTPFSPPHAGSYGYEKELEFASGKSSNRTGSESKTATPSVTSFSPDLPEKDPEFLQRLSRQSQHRRRQSEGSTVARVYMGPYSPQVDDIEELHYEMQLQRTATVGRFISGANAVATVDGGPRSPGVTKPEMIKIKTANSHVRTASIGRICTPTSIEFPPSSSRRGSMRTVGSADLLRRSSGDLLRGSVDGLALGGSEERINSIKEEAGVRKQVVWEKDDGDDDGSDTSTVFGLDAVTKDGSEFLKNSRNSLNMRAGSSTEGGDGNDSSRPTTTETTETATTATTETDANEGANINAIFKNAHAQILGVI</sequence>
<feature type="compositionally biased region" description="Polar residues" evidence="1">
    <location>
        <begin position="642"/>
        <end position="663"/>
    </location>
</feature>
<feature type="signal peptide" evidence="3">
    <location>
        <begin position="1"/>
        <end position="26"/>
    </location>
</feature>